<keyword evidence="4" id="KW-1185">Reference proteome</keyword>
<dbReference type="Proteomes" id="UP001238805">
    <property type="component" value="Chromosome"/>
</dbReference>
<proteinExistence type="predicted"/>
<evidence type="ECO:0000256" key="1">
    <source>
        <dbReference type="SAM" id="MobiDB-lite"/>
    </source>
</evidence>
<protein>
    <recommendedName>
        <fullName evidence="5">Secreted protein</fullName>
    </recommendedName>
</protein>
<reference evidence="3 4" key="1">
    <citation type="submission" date="2023-05" db="EMBL/GenBank/DDBJ databases">
        <title>Corynebacterium suedekumii sp. nov. and Corynebacterium breve sp. nov. isolated from raw cow's milk.</title>
        <authorList>
            <person name="Baer M.K."/>
            <person name="Mehl L."/>
            <person name="Hellmuth R."/>
            <person name="Marke G."/>
            <person name="Lipski A."/>
        </authorList>
    </citation>
    <scope>NUCLEOTIDE SEQUENCE [LARGE SCALE GENOMIC DNA]</scope>
    <source>
        <strain evidence="3 4">LM112</strain>
    </source>
</reference>
<feature type="chain" id="PRO_5045269179" description="Secreted protein" evidence="2">
    <location>
        <begin position="27"/>
        <end position="133"/>
    </location>
</feature>
<dbReference type="RefSeq" id="WP_284874673.1">
    <property type="nucleotide sequence ID" value="NZ_CP126970.1"/>
</dbReference>
<feature type="compositionally biased region" description="Low complexity" evidence="1">
    <location>
        <begin position="47"/>
        <end position="60"/>
    </location>
</feature>
<feature type="compositionally biased region" description="Low complexity" evidence="1">
    <location>
        <begin position="24"/>
        <end position="38"/>
    </location>
</feature>
<feature type="signal peptide" evidence="2">
    <location>
        <begin position="1"/>
        <end position="26"/>
    </location>
</feature>
<dbReference type="EMBL" id="CP126970">
    <property type="protein sequence ID" value="WIM70080.1"/>
    <property type="molecule type" value="Genomic_DNA"/>
</dbReference>
<evidence type="ECO:0000313" key="4">
    <source>
        <dbReference type="Proteomes" id="UP001238805"/>
    </source>
</evidence>
<organism evidence="3 4">
    <name type="scientific">Corynebacterium suedekumii</name>
    <dbReference type="NCBI Taxonomy" id="3049801"/>
    <lineage>
        <taxon>Bacteria</taxon>
        <taxon>Bacillati</taxon>
        <taxon>Actinomycetota</taxon>
        <taxon>Actinomycetes</taxon>
        <taxon>Mycobacteriales</taxon>
        <taxon>Corynebacteriaceae</taxon>
        <taxon>Corynebacterium</taxon>
    </lineage>
</organism>
<evidence type="ECO:0008006" key="5">
    <source>
        <dbReference type="Google" id="ProtNLM"/>
    </source>
</evidence>
<accession>A0ABY8VKB5</accession>
<evidence type="ECO:0000256" key="2">
    <source>
        <dbReference type="SAM" id="SignalP"/>
    </source>
</evidence>
<name>A0ABY8VKB5_9CORY</name>
<evidence type="ECO:0000313" key="3">
    <source>
        <dbReference type="EMBL" id="WIM70080.1"/>
    </source>
</evidence>
<feature type="region of interest" description="Disordered" evidence="1">
    <location>
        <begin position="24"/>
        <end position="80"/>
    </location>
</feature>
<keyword evidence="2" id="KW-0732">Signal</keyword>
<sequence length="133" mass="13547">MNRRRLSVALIAAASTTLALVSPVHAQTTTDTEQSQSSFMGPGELANSISSGNGSSGVPESEQEPAPAPEPEPELPGWAGSLEISPQAELALAIVGAVFAVGSFATKVAVFAIPIIPGAQEQLEQTLRGIGLV</sequence>
<gene>
    <name evidence="3" type="ORF">QP029_12970</name>
</gene>